<gene>
    <name evidence="3" type="ORF">CH54_3813</name>
</gene>
<proteinExistence type="predicted"/>
<sequence length="509" mass="55991">MGLMGTLSEKRVSALYSSKEHSVSENNNEVQFLVNALADVARVGRQRALYAGQFNGNTKRTKLWDEFGYPDSVNFEILYRTYRRNSAAYAGVHKTLDSCWVDKPVIIEGPFADKSKKETEWEKLVTKLLKKHWAKIKDADRRNMVGHYSAIILQIKDNRPWSEPVDSALVKALGESALVKLIPAWESQIKPNNYDVDTMSQTYGQPVDYTFNEQPVGDDGTYGNVRSVMVHPSRVIILAEGSEDDNMLSGIPLNEAGFNDLLDIEKTKGGSAEGFLKNASRQLGVEFTKDTDMESLKKAAIAAGYKDLGDALDDKITRLNRGSDSALVMQAGQASVLSVAAADPTPSWTVSANSYASTIRCPFNILFGKQTGNLASTEDNKAWAAACNERRNSWMSSVITSVVQRWSDIGIIPQPKTDEITVDWSDLLAPGDSEKLDNMGKLADIAYKTQQAYGTPAVEANEIRAAGELEPIKELTEPDPNEPPVGKDPLNDESSSNPNRDANNTPQQS</sequence>
<evidence type="ECO:0000313" key="4">
    <source>
        <dbReference type="Proteomes" id="UP000031883"/>
    </source>
</evidence>
<feature type="region of interest" description="Disordered" evidence="1">
    <location>
        <begin position="462"/>
        <end position="509"/>
    </location>
</feature>
<name>A0ABN4FA39_9GAMM</name>
<accession>A0ABN4FA39</accession>
<dbReference type="InterPro" id="IPR024459">
    <property type="entry name" value="Acb1-like_N"/>
</dbReference>
<organism evidence="3 4">
    <name type="scientific">Yersinia rochesterensis</name>
    <dbReference type="NCBI Taxonomy" id="1604335"/>
    <lineage>
        <taxon>Bacteria</taxon>
        <taxon>Pseudomonadati</taxon>
        <taxon>Pseudomonadota</taxon>
        <taxon>Gammaproteobacteria</taxon>
        <taxon>Enterobacterales</taxon>
        <taxon>Yersiniaceae</taxon>
        <taxon>Yersinia</taxon>
    </lineage>
</organism>
<dbReference type="Pfam" id="PF06381">
    <property type="entry name" value="Phage_portal_3"/>
    <property type="match status" value="1"/>
</dbReference>
<evidence type="ECO:0000313" key="3">
    <source>
        <dbReference type="EMBL" id="AJJ34484.1"/>
    </source>
</evidence>
<protein>
    <recommendedName>
        <fullName evidence="2">Anti-CBASS protein Acb1-like N-terminal domain-containing protein</fullName>
    </recommendedName>
</protein>
<feature type="domain" description="Anti-CBASS protein Acb1-like N-terminal" evidence="2">
    <location>
        <begin position="113"/>
        <end position="445"/>
    </location>
</feature>
<reference evidence="3 4" key="1">
    <citation type="journal article" date="2015" name="Genome Announc.">
        <title>Thirty-Two Complete Genome Assemblies of Nine Yersinia Species, Including Y. pestis, Y. pseudotuberculosis, and Y. enterocolitica.</title>
        <authorList>
            <person name="Johnson S.L."/>
            <person name="Daligault H.E."/>
            <person name="Davenport K.W."/>
            <person name="Jaissle J."/>
            <person name="Frey K.G."/>
            <person name="Ladner J.T."/>
            <person name="Broomall S.M."/>
            <person name="Bishop-Lilly K.A."/>
            <person name="Bruce D.C."/>
            <person name="Coyne S.R."/>
            <person name="Gibbons H.S."/>
            <person name="Lo C.C."/>
            <person name="Munk A.C."/>
            <person name="Rosenzweig C.N."/>
            <person name="Koroleva G.I."/>
            <person name="Palacios G.F."/>
            <person name="Redden C.L."/>
            <person name="Xu Y."/>
            <person name="Minogue T.D."/>
            <person name="Chain P.S."/>
        </authorList>
    </citation>
    <scope>NUCLEOTIDE SEQUENCE [LARGE SCALE GENOMIC DNA]</scope>
    <source>
        <strain evidence="3 4">Y231</strain>
    </source>
</reference>
<evidence type="ECO:0000256" key="1">
    <source>
        <dbReference type="SAM" id="MobiDB-lite"/>
    </source>
</evidence>
<feature type="compositionally biased region" description="Polar residues" evidence="1">
    <location>
        <begin position="492"/>
        <end position="509"/>
    </location>
</feature>
<feature type="compositionally biased region" description="Basic and acidic residues" evidence="1">
    <location>
        <begin position="462"/>
        <end position="476"/>
    </location>
</feature>
<dbReference type="Proteomes" id="UP000031883">
    <property type="component" value="Chromosome"/>
</dbReference>
<dbReference type="EMBL" id="CP009997">
    <property type="protein sequence ID" value="AJJ34484.1"/>
    <property type="molecule type" value="Genomic_DNA"/>
</dbReference>
<evidence type="ECO:0000259" key="2">
    <source>
        <dbReference type="Pfam" id="PF06381"/>
    </source>
</evidence>
<keyword evidence="4" id="KW-1185">Reference proteome</keyword>